<dbReference type="EMBL" id="BLLF01005988">
    <property type="protein sequence ID" value="GFH31839.1"/>
    <property type="molecule type" value="Genomic_DNA"/>
</dbReference>
<dbReference type="InterPro" id="IPR058240">
    <property type="entry name" value="rSAM_sf"/>
</dbReference>
<dbReference type="AlphaFoldDB" id="A0A6A0AFZ4"/>
<dbReference type="SUPFAM" id="SSF102114">
    <property type="entry name" value="Radical SAM enzymes"/>
    <property type="match status" value="1"/>
</dbReference>
<reference evidence="1 2" key="1">
    <citation type="submission" date="2020-02" db="EMBL/GenBank/DDBJ databases">
        <title>Draft genome sequence of Haematococcus lacustris strain NIES-144.</title>
        <authorList>
            <person name="Morimoto D."/>
            <person name="Nakagawa S."/>
            <person name="Yoshida T."/>
            <person name="Sawayama S."/>
        </authorList>
    </citation>
    <scope>NUCLEOTIDE SEQUENCE [LARGE SCALE GENOMIC DNA]</scope>
    <source>
        <strain evidence="1 2">NIES-144</strain>
    </source>
</reference>
<dbReference type="GO" id="GO:0006779">
    <property type="term" value="P:porphyrin-containing compound biosynthetic process"/>
    <property type="evidence" value="ECO:0007669"/>
    <property type="project" value="TreeGrafter"/>
</dbReference>
<sequence length="92" mass="10024">MSGLPNLSLQAWQQTLDTAVAAQPSHISVYDLQVEPGTPFARKYQPGAAPLPTDTEAAAMFAGATLTLRRAGYEHYEVSNYALPGHRCRHNQ</sequence>
<keyword evidence="2" id="KW-1185">Reference proteome</keyword>
<organism evidence="1 2">
    <name type="scientific">Haematococcus lacustris</name>
    <name type="common">Green alga</name>
    <name type="synonym">Haematococcus pluvialis</name>
    <dbReference type="NCBI Taxonomy" id="44745"/>
    <lineage>
        <taxon>Eukaryota</taxon>
        <taxon>Viridiplantae</taxon>
        <taxon>Chlorophyta</taxon>
        <taxon>core chlorophytes</taxon>
        <taxon>Chlorophyceae</taxon>
        <taxon>CS clade</taxon>
        <taxon>Chlamydomonadales</taxon>
        <taxon>Haematococcaceae</taxon>
        <taxon>Haematococcus</taxon>
    </lineage>
</organism>
<dbReference type="PANTHER" id="PTHR13932">
    <property type="entry name" value="COPROPORPHYRINIGEN III OXIDASE"/>
    <property type="match status" value="1"/>
</dbReference>
<dbReference type="InterPro" id="IPR034505">
    <property type="entry name" value="Coproporphyrinogen-III_oxidase"/>
</dbReference>
<dbReference type="Proteomes" id="UP000485058">
    <property type="component" value="Unassembled WGS sequence"/>
</dbReference>
<comment type="caution">
    <text evidence="1">The sequence shown here is derived from an EMBL/GenBank/DDBJ whole genome shotgun (WGS) entry which is preliminary data.</text>
</comment>
<dbReference type="GO" id="GO:0005737">
    <property type="term" value="C:cytoplasm"/>
    <property type="evidence" value="ECO:0007669"/>
    <property type="project" value="TreeGrafter"/>
</dbReference>
<name>A0A6A0AFZ4_HAELA</name>
<feature type="non-terminal residue" evidence="1">
    <location>
        <position position="92"/>
    </location>
</feature>
<protein>
    <submittedName>
        <fullName evidence="1">Coproporphyrinogen III oxidase</fullName>
    </submittedName>
</protein>
<proteinExistence type="predicted"/>
<gene>
    <name evidence="1" type="ORF">HaLaN_30956</name>
</gene>
<accession>A0A6A0AFZ4</accession>
<evidence type="ECO:0000313" key="1">
    <source>
        <dbReference type="EMBL" id="GFH31839.1"/>
    </source>
</evidence>
<dbReference type="PANTHER" id="PTHR13932:SF5">
    <property type="entry name" value="RADICAL S-ADENOSYL METHIONINE DOMAIN-CONTAINING PROTEIN 1, MITOCHONDRIAL"/>
    <property type="match status" value="1"/>
</dbReference>
<evidence type="ECO:0000313" key="2">
    <source>
        <dbReference type="Proteomes" id="UP000485058"/>
    </source>
</evidence>
<dbReference type="GO" id="GO:0051539">
    <property type="term" value="F:4 iron, 4 sulfur cluster binding"/>
    <property type="evidence" value="ECO:0007669"/>
    <property type="project" value="TreeGrafter"/>
</dbReference>